<evidence type="ECO:0000256" key="3">
    <source>
        <dbReference type="ARBA" id="ARBA00022525"/>
    </source>
</evidence>
<comment type="subcellular location">
    <subcellularLocation>
        <location evidence="4">Secreted</location>
        <location evidence="4">Extracellular space</location>
        <location evidence="4">Apoplast</location>
    </subcellularLocation>
</comment>
<evidence type="ECO:0000313" key="7">
    <source>
        <dbReference type="Proteomes" id="UP000287651"/>
    </source>
</evidence>
<dbReference type="GO" id="GO:0048046">
    <property type="term" value="C:apoplast"/>
    <property type="evidence" value="ECO:0007669"/>
    <property type="project" value="UniProtKB-SubCell"/>
</dbReference>
<dbReference type="InterPro" id="IPR004265">
    <property type="entry name" value="Dirigent"/>
</dbReference>
<dbReference type="GO" id="GO:0009699">
    <property type="term" value="P:phenylpropanoid biosynthetic process"/>
    <property type="evidence" value="ECO:0007669"/>
    <property type="project" value="UniProtKB-ARBA"/>
</dbReference>
<keyword evidence="5" id="KW-1133">Transmembrane helix</keyword>
<evidence type="ECO:0000256" key="4">
    <source>
        <dbReference type="RuleBase" id="RU363099"/>
    </source>
</evidence>
<comment type="caution">
    <text evidence="6">The sequence shown here is derived from an EMBL/GenBank/DDBJ whole genome shotgun (WGS) entry which is preliminary data.</text>
</comment>
<evidence type="ECO:0000256" key="1">
    <source>
        <dbReference type="ARBA" id="ARBA00010746"/>
    </source>
</evidence>
<dbReference type="InterPro" id="IPR044859">
    <property type="entry name" value="Allene_oxi_cyc_Dirigent"/>
</dbReference>
<dbReference type="EMBL" id="AMZH03005776">
    <property type="protein sequence ID" value="RRT65542.1"/>
    <property type="molecule type" value="Genomic_DNA"/>
</dbReference>
<feature type="transmembrane region" description="Helical" evidence="5">
    <location>
        <begin position="38"/>
        <end position="60"/>
    </location>
</feature>
<keyword evidence="5" id="KW-0812">Transmembrane</keyword>
<dbReference type="Pfam" id="PF03018">
    <property type="entry name" value="Dirigent"/>
    <property type="match status" value="1"/>
</dbReference>
<comment type="function">
    <text evidence="4">Dirigent proteins impart stereoselectivity on the phenoxy radical-coupling reaction, yielding optically active lignans from two molecules of coniferyl alcohol in the biosynthesis of lignans, flavonolignans, and alkaloids and thus plays a central role in plant secondary metabolism.</text>
</comment>
<sequence>MPRTIPPTILSIYKVTMSSSSLSTPSSISLPLQLLQKAFSMASSPLLLLLLVILATVAIGSSSDEPKEKMTHLHFYFYDYYGGPNATTITVVSPPGNSSFGSIGVGDNILREGPESSSKLIGRAQELAVQAGQESTAYLSALNFVFTAGQYNGSGFSILGRAVLTETMERGIVGGTGMFRMARGYTLSKLIRSTGTTELELVMEYDAYIYHY</sequence>
<name>A0A426ZNH2_ENSVE</name>
<reference evidence="6 7" key="1">
    <citation type="journal article" date="2014" name="Agronomy (Basel)">
        <title>A Draft Genome Sequence for Ensete ventricosum, the Drought-Tolerant Tree Against Hunger.</title>
        <authorList>
            <person name="Harrison J."/>
            <person name="Moore K.A."/>
            <person name="Paszkiewicz K."/>
            <person name="Jones T."/>
            <person name="Grant M."/>
            <person name="Ambacheew D."/>
            <person name="Muzemil S."/>
            <person name="Studholme D.J."/>
        </authorList>
    </citation>
    <scope>NUCLEOTIDE SEQUENCE [LARGE SCALE GENOMIC DNA]</scope>
</reference>
<gene>
    <name evidence="6" type="ORF">B296_00026347</name>
</gene>
<comment type="subunit">
    <text evidence="2 4">Homodimer.</text>
</comment>
<keyword evidence="3 4" id="KW-0964">Secreted</keyword>
<dbReference type="Proteomes" id="UP000287651">
    <property type="component" value="Unassembled WGS sequence"/>
</dbReference>
<organism evidence="6 7">
    <name type="scientific">Ensete ventricosum</name>
    <name type="common">Abyssinian banana</name>
    <name type="synonym">Musa ensete</name>
    <dbReference type="NCBI Taxonomy" id="4639"/>
    <lineage>
        <taxon>Eukaryota</taxon>
        <taxon>Viridiplantae</taxon>
        <taxon>Streptophyta</taxon>
        <taxon>Embryophyta</taxon>
        <taxon>Tracheophyta</taxon>
        <taxon>Spermatophyta</taxon>
        <taxon>Magnoliopsida</taxon>
        <taxon>Liliopsida</taxon>
        <taxon>Zingiberales</taxon>
        <taxon>Musaceae</taxon>
        <taxon>Ensete</taxon>
    </lineage>
</organism>
<comment type="similarity">
    <text evidence="1 4">Belongs to the plant dirigent protein family.</text>
</comment>
<evidence type="ECO:0000256" key="5">
    <source>
        <dbReference type="SAM" id="Phobius"/>
    </source>
</evidence>
<keyword evidence="5" id="KW-0472">Membrane</keyword>
<accession>A0A426ZNH2</accession>
<dbReference type="Gene3D" id="2.40.480.10">
    <property type="entry name" value="Allene oxide cyclase-like"/>
    <property type="match status" value="1"/>
</dbReference>
<evidence type="ECO:0000256" key="2">
    <source>
        <dbReference type="ARBA" id="ARBA00011738"/>
    </source>
</evidence>
<evidence type="ECO:0000313" key="6">
    <source>
        <dbReference type="EMBL" id="RRT65542.1"/>
    </source>
</evidence>
<protein>
    <recommendedName>
        <fullName evidence="4">Dirigent protein</fullName>
    </recommendedName>
</protein>
<dbReference type="AlphaFoldDB" id="A0A426ZNH2"/>
<keyword evidence="4" id="KW-0052">Apoplast</keyword>
<proteinExistence type="inferred from homology"/>
<dbReference type="PANTHER" id="PTHR21495">
    <property type="entry name" value="NUCLEOPORIN-RELATED"/>
    <property type="match status" value="1"/>
</dbReference>